<comment type="subcellular location">
    <subcellularLocation>
        <location evidence="1">Cell membrane</location>
        <topology evidence="1">Multi-pass membrane protein</topology>
    </subcellularLocation>
</comment>
<evidence type="ECO:0000313" key="10">
    <source>
        <dbReference type="Proteomes" id="UP001333818"/>
    </source>
</evidence>
<sequence>MNQKSLFWRYFRRVAIAIVAIYLVFRLRQTVQLLLTSLFFAGAITPLVQQMTGFRLKIRNRWDLGLNRGWAVGIIYTVFLLVLIITIAPAPKLLSELGQFFTQFPTLVEKIRIPKDGTFLGMSQQQLNNLLQKQPLLDQVQVWGRDIAGQAVDTTLKLFNALGIGLLSMLITGYMVVNSEQLLNRVLSPFSPEIQHEVRELIPPITRCLGAYVLGKIGTSTLLGFCIYLTLTFFDVQFAGALGLLVAVANLIPYVGGFLGLIPIAIAAWSLGTTQVFFAVFICFTLQQIEAFFLQPWLVAPYLNLDPFELLLSIIIGAELLGVVGALIAPPVAGVARIMFNRFYQKYRDGNLNSSESEKFDKPPEKPIK</sequence>
<comment type="similarity">
    <text evidence="2">Belongs to the autoinducer-2 exporter (AI-2E) (TC 2.A.86) family.</text>
</comment>
<comment type="caution">
    <text evidence="9">The sequence shown here is derived from an EMBL/GenBank/DDBJ whole genome shotgun (WGS) entry which is preliminary data.</text>
</comment>
<feature type="transmembrane region" description="Helical" evidence="8">
    <location>
        <begin position="31"/>
        <end position="48"/>
    </location>
</feature>
<feature type="transmembrane region" description="Helical" evidence="8">
    <location>
        <begin position="276"/>
        <end position="298"/>
    </location>
</feature>
<keyword evidence="6 8" id="KW-1133">Transmembrane helix</keyword>
<reference evidence="9" key="1">
    <citation type="submission" date="2024-01" db="EMBL/GenBank/DDBJ databases">
        <title>Bank of Algae and Cyanobacteria of the Azores (BACA) strain genomes.</title>
        <authorList>
            <person name="Luz R."/>
            <person name="Cordeiro R."/>
            <person name="Fonseca A."/>
            <person name="Goncalves V."/>
        </authorList>
    </citation>
    <scope>NUCLEOTIDE SEQUENCE</scope>
    <source>
        <strain evidence="9">BACA0141</strain>
    </source>
</reference>
<dbReference type="RefSeq" id="WP_330485299.1">
    <property type="nucleotide sequence ID" value="NZ_JAZBJZ010000097.1"/>
</dbReference>
<evidence type="ECO:0000256" key="3">
    <source>
        <dbReference type="ARBA" id="ARBA00022448"/>
    </source>
</evidence>
<keyword evidence="3" id="KW-0813">Transport</keyword>
<evidence type="ECO:0000256" key="6">
    <source>
        <dbReference type="ARBA" id="ARBA00022989"/>
    </source>
</evidence>
<feature type="transmembrane region" description="Helical" evidence="8">
    <location>
        <begin position="7"/>
        <end position="25"/>
    </location>
</feature>
<dbReference type="PANTHER" id="PTHR21716">
    <property type="entry name" value="TRANSMEMBRANE PROTEIN"/>
    <property type="match status" value="1"/>
</dbReference>
<evidence type="ECO:0000256" key="2">
    <source>
        <dbReference type="ARBA" id="ARBA00009773"/>
    </source>
</evidence>
<evidence type="ECO:0000256" key="7">
    <source>
        <dbReference type="ARBA" id="ARBA00023136"/>
    </source>
</evidence>
<accession>A0AAW9Q2R3</accession>
<dbReference type="AlphaFoldDB" id="A0AAW9Q2R3"/>
<evidence type="ECO:0000256" key="5">
    <source>
        <dbReference type="ARBA" id="ARBA00022692"/>
    </source>
</evidence>
<dbReference type="InterPro" id="IPR002549">
    <property type="entry name" value="AI-2E-like"/>
</dbReference>
<feature type="transmembrane region" description="Helical" evidence="8">
    <location>
        <begin position="69"/>
        <end position="90"/>
    </location>
</feature>
<feature type="transmembrane region" description="Helical" evidence="8">
    <location>
        <begin position="209"/>
        <end position="231"/>
    </location>
</feature>
<name>A0AAW9Q2R3_9CYAN</name>
<evidence type="ECO:0000256" key="8">
    <source>
        <dbReference type="SAM" id="Phobius"/>
    </source>
</evidence>
<dbReference type="GO" id="GO:0005886">
    <property type="term" value="C:plasma membrane"/>
    <property type="evidence" value="ECO:0007669"/>
    <property type="project" value="UniProtKB-SubCell"/>
</dbReference>
<feature type="transmembrane region" description="Helical" evidence="8">
    <location>
        <begin position="310"/>
        <end position="336"/>
    </location>
</feature>
<proteinExistence type="inferred from homology"/>
<protein>
    <submittedName>
        <fullName evidence="9">AI-2E family transporter</fullName>
    </submittedName>
</protein>
<feature type="transmembrane region" description="Helical" evidence="8">
    <location>
        <begin position="251"/>
        <end position="269"/>
    </location>
</feature>
<evidence type="ECO:0000313" key="9">
    <source>
        <dbReference type="EMBL" id="MEE3718863.1"/>
    </source>
</evidence>
<gene>
    <name evidence="9" type="ORF">V2H45_19135</name>
</gene>
<keyword evidence="4" id="KW-1003">Cell membrane</keyword>
<keyword evidence="5 8" id="KW-0812">Transmembrane</keyword>
<feature type="transmembrane region" description="Helical" evidence="8">
    <location>
        <begin position="158"/>
        <end position="177"/>
    </location>
</feature>
<organism evidence="9 10">
    <name type="scientific">Tumidithrix elongata BACA0141</name>
    <dbReference type="NCBI Taxonomy" id="2716417"/>
    <lineage>
        <taxon>Bacteria</taxon>
        <taxon>Bacillati</taxon>
        <taxon>Cyanobacteriota</taxon>
        <taxon>Cyanophyceae</taxon>
        <taxon>Pseudanabaenales</taxon>
        <taxon>Pseudanabaenaceae</taxon>
        <taxon>Tumidithrix</taxon>
        <taxon>Tumidithrix elongata</taxon>
    </lineage>
</organism>
<dbReference type="GO" id="GO:0055085">
    <property type="term" value="P:transmembrane transport"/>
    <property type="evidence" value="ECO:0007669"/>
    <property type="project" value="TreeGrafter"/>
</dbReference>
<evidence type="ECO:0000256" key="4">
    <source>
        <dbReference type="ARBA" id="ARBA00022475"/>
    </source>
</evidence>
<evidence type="ECO:0000256" key="1">
    <source>
        <dbReference type="ARBA" id="ARBA00004651"/>
    </source>
</evidence>
<dbReference type="Proteomes" id="UP001333818">
    <property type="component" value="Unassembled WGS sequence"/>
</dbReference>
<keyword evidence="10" id="KW-1185">Reference proteome</keyword>
<dbReference type="Pfam" id="PF01594">
    <property type="entry name" value="AI-2E_transport"/>
    <property type="match status" value="1"/>
</dbReference>
<dbReference type="EMBL" id="JAZBJZ010000097">
    <property type="protein sequence ID" value="MEE3718863.1"/>
    <property type="molecule type" value="Genomic_DNA"/>
</dbReference>
<dbReference type="PANTHER" id="PTHR21716:SF53">
    <property type="entry name" value="PERMEASE PERM-RELATED"/>
    <property type="match status" value="1"/>
</dbReference>
<keyword evidence="7 8" id="KW-0472">Membrane</keyword>